<gene>
    <name evidence="1" type="ORF">GA0061100_11734</name>
</gene>
<proteinExistence type="predicted"/>
<accession>A0A1C3WEW3</accession>
<dbReference type="EMBL" id="FMAC01000017">
    <property type="protein sequence ID" value="SCB38543.1"/>
    <property type="molecule type" value="Genomic_DNA"/>
</dbReference>
<protein>
    <submittedName>
        <fullName evidence="1">Uncharacterized protein</fullName>
    </submittedName>
</protein>
<dbReference type="Proteomes" id="UP000186228">
    <property type="component" value="Unassembled WGS sequence"/>
</dbReference>
<dbReference type="AlphaFoldDB" id="A0A1C3WEW3"/>
<keyword evidence="2" id="KW-1185">Reference proteome</keyword>
<name>A0A1C3WEW3_9HYPH</name>
<dbReference type="STRING" id="52131.GA0061100_11734"/>
<sequence length="52" mass="5545">MANSAIYQSLTSAVAPNLVIIAKKREGIVAKSLNEIGHASLRLVGKGRRRNA</sequence>
<reference evidence="2" key="1">
    <citation type="submission" date="2016-08" db="EMBL/GenBank/DDBJ databases">
        <authorList>
            <person name="Varghese N."/>
            <person name="Submissions Spin"/>
        </authorList>
    </citation>
    <scope>NUCLEOTIDE SEQUENCE [LARGE SCALE GENOMIC DNA]</scope>
    <source>
        <strain evidence="2">CCBAU 57015</strain>
    </source>
</reference>
<organism evidence="1 2">
    <name type="scientific">Rhizobium hainanense</name>
    <dbReference type="NCBI Taxonomy" id="52131"/>
    <lineage>
        <taxon>Bacteria</taxon>
        <taxon>Pseudomonadati</taxon>
        <taxon>Pseudomonadota</taxon>
        <taxon>Alphaproteobacteria</taxon>
        <taxon>Hyphomicrobiales</taxon>
        <taxon>Rhizobiaceae</taxon>
        <taxon>Rhizobium/Agrobacterium group</taxon>
        <taxon>Rhizobium</taxon>
    </lineage>
</organism>
<evidence type="ECO:0000313" key="2">
    <source>
        <dbReference type="Proteomes" id="UP000186228"/>
    </source>
</evidence>
<evidence type="ECO:0000313" key="1">
    <source>
        <dbReference type="EMBL" id="SCB38543.1"/>
    </source>
</evidence>